<dbReference type="InterPro" id="IPR051465">
    <property type="entry name" value="Cell_Envelope_Struct_Comp"/>
</dbReference>
<dbReference type="InterPro" id="IPR001119">
    <property type="entry name" value="SLH_dom"/>
</dbReference>
<dbReference type="RefSeq" id="WP_036939982.1">
    <property type="nucleotide sequence ID" value="NZ_JQKC01000010.1"/>
</dbReference>
<name>A0A0L6JWY7_9FIRM</name>
<dbReference type="PANTHER" id="PTHR43308:SF5">
    <property type="entry name" value="S-LAYER PROTEIN _ PEPTIDOGLYCAN ENDO-BETA-N-ACETYLGLUCOSAMINIDASE"/>
    <property type="match status" value="1"/>
</dbReference>
<feature type="domain" description="SLH" evidence="2">
    <location>
        <begin position="108"/>
        <end position="167"/>
    </location>
</feature>
<reference evidence="4" key="1">
    <citation type="submission" date="2015-07" db="EMBL/GenBank/DDBJ databases">
        <title>Near-Complete Genome Sequence of the Cellulolytic Bacterium Bacteroides (Pseudobacteroides) cellulosolvens ATCC 35603.</title>
        <authorList>
            <person name="Dassa B."/>
            <person name="Utturkar S.M."/>
            <person name="Klingeman D.M."/>
            <person name="Hurt R.A."/>
            <person name="Keller M."/>
            <person name="Xu J."/>
            <person name="Reddy Y.H.K."/>
            <person name="Borovok I."/>
            <person name="Grinberg I.R."/>
            <person name="Lamed R."/>
            <person name="Zhivin O."/>
            <person name="Bayer E.A."/>
            <person name="Brown S.D."/>
        </authorList>
    </citation>
    <scope>NUCLEOTIDE SEQUENCE [LARGE SCALE GENOMIC DNA]</scope>
    <source>
        <strain evidence="4">DSM 2933</strain>
    </source>
</reference>
<proteinExistence type="predicted"/>
<dbReference type="STRING" id="398512.Bccel_5646"/>
<evidence type="ECO:0000313" key="4">
    <source>
        <dbReference type="Proteomes" id="UP000036923"/>
    </source>
</evidence>
<evidence type="ECO:0000313" key="3">
    <source>
        <dbReference type="EMBL" id="KNY30366.1"/>
    </source>
</evidence>
<organism evidence="3 4">
    <name type="scientific">Pseudobacteroides cellulosolvens ATCC 35603 = DSM 2933</name>
    <dbReference type="NCBI Taxonomy" id="398512"/>
    <lineage>
        <taxon>Bacteria</taxon>
        <taxon>Bacillati</taxon>
        <taxon>Bacillota</taxon>
        <taxon>Clostridia</taxon>
        <taxon>Eubacteriales</taxon>
        <taxon>Oscillospiraceae</taxon>
        <taxon>Pseudobacteroides</taxon>
    </lineage>
</organism>
<dbReference type="PROSITE" id="PS51272">
    <property type="entry name" value="SLH"/>
    <property type="match status" value="2"/>
</dbReference>
<dbReference type="PATRIC" id="fig|398512.5.peg.5921"/>
<dbReference type="AlphaFoldDB" id="A0A0L6JWY7"/>
<gene>
    <name evidence="3" type="ORF">Bccel_5646</name>
</gene>
<evidence type="ECO:0000259" key="2">
    <source>
        <dbReference type="PROSITE" id="PS51272"/>
    </source>
</evidence>
<comment type="caution">
    <text evidence="3">The sequence shown here is derived from an EMBL/GenBank/DDBJ whole genome shotgun (WGS) entry which is preliminary data.</text>
</comment>
<keyword evidence="4" id="KW-1185">Reference proteome</keyword>
<dbReference type="Pfam" id="PF00395">
    <property type="entry name" value="SLH"/>
    <property type="match status" value="2"/>
</dbReference>
<dbReference type="OrthoDB" id="174569at2"/>
<feature type="domain" description="SLH" evidence="2">
    <location>
        <begin position="168"/>
        <end position="231"/>
    </location>
</feature>
<dbReference type="PANTHER" id="PTHR43308">
    <property type="entry name" value="OUTER MEMBRANE PROTEIN ALPHA-RELATED"/>
    <property type="match status" value="1"/>
</dbReference>
<keyword evidence="1" id="KW-0677">Repeat</keyword>
<accession>A0A0L6JWY7</accession>
<dbReference type="Proteomes" id="UP000036923">
    <property type="component" value="Unassembled WGS sequence"/>
</dbReference>
<evidence type="ECO:0000256" key="1">
    <source>
        <dbReference type="ARBA" id="ARBA00022737"/>
    </source>
</evidence>
<dbReference type="EMBL" id="LGTC01000001">
    <property type="protein sequence ID" value="KNY30366.1"/>
    <property type="molecule type" value="Genomic_DNA"/>
</dbReference>
<dbReference type="eggNOG" id="COG0791">
    <property type="taxonomic scope" value="Bacteria"/>
</dbReference>
<sequence length="284" mass="32122">MNTLYKYAVGLLIAIILVNILPIGISYAHGVVYDTVSIEGNKLRITLKWSDPYDKRGISIAFYHLKNGKTLNIGYEIKDGAKNIASLDYSLAGAIVPIRVVLTNISPGADLPFKDIKNTEAEEFIRHLHDMGILNGKERDFYKPKDLVSRAEFAVLITKALNLEIVKSGDLKYKDISKHWARDYINTASENGFISGYNDGTMRPDNNVTVGEACTILYKAFKLKTNYNGIYDKLKQDKWYSQYVKITFDLHILSTSDSIYRNFNEEAFINRANCAIILSRALSR</sequence>
<protein>
    <submittedName>
        <fullName evidence="3">S-layer domain-containing protein</fullName>
    </submittedName>
</protein>